<proteinExistence type="predicted"/>
<feature type="signal peptide" evidence="1">
    <location>
        <begin position="1"/>
        <end position="18"/>
    </location>
</feature>
<reference evidence="2 3" key="1">
    <citation type="submission" date="2020-08" db="EMBL/GenBank/DDBJ databases">
        <title>Novel species isolated from subtropical streams in China.</title>
        <authorList>
            <person name="Lu H."/>
        </authorList>
    </citation>
    <scope>NUCLEOTIDE SEQUENCE [LARGE SCALE GENOMIC DNA]</scope>
    <source>
        <strain evidence="2 3">NL8W</strain>
    </source>
</reference>
<dbReference type="RefSeq" id="WP_186956468.1">
    <property type="nucleotide sequence ID" value="NZ_JACOFX010000020.1"/>
</dbReference>
<dbReference type="EMBL" id="JACOFX010000020">
    <property type="protein sequence ID" value="MBC3910901.1"/>
    <property type="molecule type" value="Genomic_DNA"/>
</dbReference>
<organism evidence="2 3">
    <name type="scientific">Undibacterium umbellatum</name>
    <dbReference type="NCBI Taxonomy" id="2762300"/>
    <lineage>
        <taxon>Bacteria</taxon>
        <taxon>Pseudomonadati</taxon>
        <taxon>Pseudomonadota</taxon>
        <taxon>Betaproteobacteria</taxon>
        <taxon>Burkholderiales</taxon>
        <taxon>Oxalobacteraceae</taxon>
        <taxon>Undibacterium</taxon>
    </lineage>
</organism>
<gene>
    <name evidence="2" type="ORF">H8L47_25335</name>
</gene>
<keyword evidence="1" id="KW-0732">Signal</keyword>
<comment type="caution">
    <text evidence="2">The sequence shown here is derived from an EMBL/GenBank/DDBJ whole genome shotgun (WGS) entry which is preliminary data.</text>
</comment>
<evidence type="ECO:0000313" key="3">
    <source>
        <dbReference type="Proteomes" id="UP000646911"/>
    </source>
</evidence>
<sequence>MKSIFLGIFLLLSTSAYAANSDQAESKYVINGAVTKAVVEDLEKKLESNPSIKSIEFIQSFGAFEDEVEVTRKMFRLIDQYKLNTLASGNCAFACATIFLYGYTRTMEINLKGRSTRLILRPIMSKDNEFLKEPTEEFFKKILLRSDNKIPVDILLRLYQVQDELGAVHIHSKAIGLNKYIQLQSIADGKFENISELSPVDLGIVVE</sequence>
<protein>
    <submittedName>
        <fullName evidence="2">Uncharacterized protein</fullName>
    </submittedName>
</protein>
<evidence type="ECO:0000256" key="1">
    <source>
        <dbReference type="SAM" id="SignalP"/>
    </source>
</evidence>
<dbReference type="Proteomes" id="UP000646911">
    <property type="component" value="Unassembled WGS sequence"/>
</dbReference>
<accession>A0ABR6ZH55</accession>
<evidence type="ECO:0000313" key="2">
    <source>
        <dbReference type="EMBL" id="MBC3910901.1"/>
    </source>
</evidence>
<feature type="chain" id="PRO_5045203055" evidence="1">
    <location>
        <begin position="19"/>
        <end position="207"/>
    </location>
</feature>
<name>A0ABR6ZH55_9BURK</name>
<keyword evidence="3" id="KW-1185">Reference proteome</keyword>